<comment type="similarity">
    <text evidence="1">Belongs to the ABC transporter superfamily.</text>
</comment>
<dbReference type="InterPro" id="IPR027417">
    <property type="entry name" value="P-loop_NTPase"/>
</dbReference>
<dbReference type="SUPFAM" id="SSF52540">
    <property type="entry name" value="P-loop containing nucleoside triphosphate hydrolases"/>
    <property type="match status" value="1"/>
</dbReference>
<evidence type="ECO:0000256" key="3">
    <source>
        <dbReference type="ARBA" id="ARBA00022475"/>
    </source>
</evidence>
<evidence type="ECO:0000256" key="2">
    <source>
        <dbReference type="ARBA" id="ARBA00022448"/>
    </source>
</evidence>
<reference evidence="8 9" key="1">
    <citation type="submission" date="2017-05" db="EMBL/GenBank/DDBJ databases">
        <authorList>
            <person name="Varghese N."/>
            <person name="Submissions S."/>
        </authorList>
    </citation>
    <scope>NUCLEOTIDE SEQUENCE [LARGE SCALE GENOMIC DNA]</scope>
    <source>
        <strain evidence="8 9">DSM 26001</strain>
    </source>
</reference>
<dbReference type="CDD" id="cd03224">
    <property type="entry name" value="ABC_TM1139_LivF_branched"/>
    <property type="match status" value="1"/>
</dbReference>
<keyword evidence="4" id="KW-0547">Nucleotide-binding</keyword>
<protein>
    <submittedName>
        <fullName evidence="8">Amino acid/amide ABC transporter ATP-binding protein 2, HAAT family</fullName>
    </submittedName>
</protein>
<comment type="caution">
    <text evidence="8">The sequence shown here is derived from an EMBL/GenBank/DDBJ whole genome shotgun (WGS) entry which is preliminary data.</text>
</comment>
<dbReference type="InterPro" id="IPR052156">
    <property type="entry name" value="BCAA_Transport_ATP-bd_LivF"/>
</dbReference>
<keyword evidence="3" id="KW-0472">Membrane</keyword>
<accession>A0ABY1QPR0</accession>
<keyword evidence="6" id="KW-0029">Amino-acid transport</keyword>
<organism evidence="8 9">
    <name type="scientific">Noviherbaspirillum suwonense</name>
    <dbReference type="NCBI Taxonomy" id="1224511"/>
    <lineage>
        <taxon>Bacteria</taxon>
        <taxon>Pseudomonadati</taxon>
        <taxon>Pseudomonadota</taxon>
        <taxon>Betaproteobacteria</taxon>
        <taxon>Burkholderiales</taxon>
        <taxon>Oxalobacteraceae</taxon>
        <taxon>Noviherbaspirillum</taxon>
    </lineage>
</organism>
<dbReference type="SMART" id="SM00382">
    <property type="entry name" value="AAA"/>
    <property type="match status" value="1"/>
</dbReference>
<dbReference type="GO" id="GO:0005524">
    <property type="term" value="F:ATP binding"/>
    <property type="evidence" value="ECO:0007669"/>
    <property type="project" value="UniProtKB-KW"/>
</dbReference>
<evidence type="ECO:0000256" key="5">
    <source>
        <dbReference type="ARBA" id="ARBA00022840"/>
    </source>
</evidence>
<dbReference type="PANTHER" id="PTHR43820">
    <property type="entry name" value="HIGH-AFFINITY BRANCHED-CHAIN AMINO ACID TRANSPORT ATP-BINDING PROTEIN LIVF"/>
    <property type="match status" value="1"/>
</dbReference>
<keyword evidence="5 8" id="KW-0067">ATP-binding</keyword>
<dbReference type="PROSITE" id="PS00211">
    <property type="entry name" value="ABC_TRANSPORTER_1"/>
    <property type="match status" value="1"/>
</dbReference>
<feature type="domain" description="ABC transporter" evidence="7">
    <location>
        <begin position="25"/>
        <end position="264"/>
    </location>
</feature>
<dbReference type="PANTHER" id="PTHR43820:SF8">
    <property type="entry name" value="ABC TRANSPORTER SUBSTRATE-BINDING PROTEIN"/>
    <property type="match status" value="1"/>
</dbReference>
<keyword evidence="2" id="KW-0813">Transport</keyword>
<gene>
    <name evidence="8" type="ORF">SAMN06295970_12468</name>
</gene>
<keyword evidence="9" id="KW-1185">Reference proteome</keyword>
<dbReference type="PROSITE" id="PS50893">
    <property type="entry name" value="ABC_TRANSPORTER_2"/>
    <property type="match status" value="1"/>
</dbReference>
<evidence type="ECO:0000313" key="8">
    <source>
        <dbReference type="EMBL" id="SMP76504.1"/>
    </source>
</evidence>
<evidence type="ECO:0000313" key="9">
    <source>
        <dbReference type="Proteomes" id="UP001158049"/>
    </source>
</evidence>
<dbReference type="InterPro" id="IPR003439">
    <property type="entry name" value="ABC_transporter-like_ATP-bd"/>
</dbReference>
<evidence type="ECO:0000256" key="1">
    <source>
        <dbReference type="ARBA" id="ARBA00005417"/>
    </source>
</evidence>
<proteinExistence type="inferred from homology"/>
<evidence type="ECO:0000256" key="4">
    <source>
        <dbReference type="ARBA" id="ARBA00022741"/>
    </source>
</evidence>
<sequence length="284" mass="31476">MHSTDNLTSTPTVMHNPAANLAPVLSLNNVEVIYDHVSLAIKGVSIEVPQGGMVALLGANGAGKSTTLKSISGLLRPERGLVTRGEVRFIGHNIDALAPHERVKLGIVHVLEGRRVFEHMTPDENLIAASAVRGGREDMLRNKDMVYTYFPRLHQRRTAQSGYLSGGEQQMLAIGRALMTQPKLLMLDEPSLGLAPFLVTEIFDIVRRINKEEGLSVLLVEQNAIAALDVVSHGYLIENGRVVMHDNAEAMKKNPDIQEFYLGGAEGHNFHDIKHYRRRKRWLT</sequence>
<evidence type="ECO:0000259" key="7">
    <source>
        <dbReference type="PROSITE" id="PS50893"/>
    </source>
</evidence>
<dbReference type="InterPro" id="IPR017871">
    <property type="entry name" value="ABC_transporter-like_CS"/>
</dbReference>
<dbReference type="Gene3D" id="3.40.50.300">
    <property type="entry name" value="P-loop containing nucleotide triphosphate hydrolases"/>
    <property type="match status" value="1"/>
</dbReference>
<name>A0ABY1QPR0_9BURK</name>
<dbReference type="Pfam" id="PF00005">
    <property type="entry name" value="ABC_tran"/>
    <property type="match status" value="1"/>
</dbReference>
<dbReference type="Proteomes" id="UP001158049">
    <property type="component" value="Unassembled WGS sequence"/>
</dbReference>
<dbReference type="EMBL" id="FXUL01000024">
    <property type="protein sequence ID" value="SMP76504.1"/>
    <property type="molecule type" value="Genomic_DNA"/>
</dbReference>
<dbReference type="InterPro" id="IPR003593">
    <property type="entry name" value="AAA+_ATPase"/>
</dbReference>
<evidence type="ECO:0000256" key="6">
    <source>
        <dbReference type="ARBA" id="ARBA00022970"/>
    </source>
</evidence>
<keyword evidence="3" id="KW-1003">Cell membrane</keyword>